<keyword evidence="2" id="KW-1185">Reference proteome</keyword>
<dbReference type="EMBL" id="CM046109">
    <property type="protein sequence ID" value="KAI8441986.1"/>
    <property type="molecule type" value="Genomic_DNA"/>
</dbReference>
<organism evidence="1 2">
    <name type="scientific">Choristoneura fumiferana</name>
    <name type="common">Spruce budworm moth</name>
    <name type="synonym">Archips fumiferana</name>
    <dbReference type="NCBI Taxonomy" id="7141"/>
    <lineage>
        <taxon>Eukaryota</taxon>
        <taxon>Metazoa</taxon>
        <taxon>Ecdysozoa</taxon>
        <taxon>Arthropoda</taxon>
        <taxon>Hexapoda</taxon>
        <taxon>Insecta</taxon>
        <taxon>Pterygota</taxon>
        <taxon>Neoptera</taxon>
        <taxon>Endopterygota</taxon>
        <taxon>Lepidoptera</taxon>
        <taxon>Glossata</taxon>
        <taxon>Ditrysia</taxon>
        <taxon>Tortricoidea</taxon>
        <taxon>Tortricidae</taxon>
        <taxon>Tortricinae</taxon>
        <taxon>Choristoneura</taxon>
    </lineage>
</organism>
<sequence>MSDELSNDKDSKICGLCKDNPSKYCCPRCEVYYCSLDCYKSETHQECSENFYRECVTEELVSSNADEESQRKMIEILKRMHEQDIENEEDEELFHLDSDDDDDIAIDERIKNLNLNDPDALWGVLTEDERNGFEALLNEGDVGAILPQWEPWWMYKKSLKKVEEVGKEEMMLQKCPVLKKVPGMASLTTVKPSPVITFNITNVLASYAFVMRYFNGDVEPPEWIVYFLNICANLDANANFEDLEIAVESVAQKCLHSELIETDKHSLDIMKHDTYLILEGPSKENRLYYCKSALSDLHKILSDAKSLAKTKPSEDKTSTEKVFSKKFPEHGIEHLPKIDGDKIKKCIKKIEYYLSFLESYSMEF</sequence>
<comment type="caution">
    <text evidence="1">The sequence shown here is derived from an EMBL/GenBank/DDBJ whole genome shotgun (WGS) entry which is preliminary data.</text>
</comment>
<name>A0ACC0KZH2_CHOFU</name>
<evidence type="ECO:0000313" key="1">
    <source>
        <dbReference type="EMBL" id="KAI8441986.1"/>
    </source>
</evidence>
<evidence type="ECO:0000313" key="2">
    <source>
        <dbReference type="Proteomes" id="UP001064048"/>
    </source>
</evidence>
<dbReference type="Proteomes" id="UP001064048">
    <property type="component" value="Chromosome 9"/>
</dbReference>
<reference evidence="1 2" key="1">
    <citation type="journal article" date="2022" name="Genome Biol. Evol.">
        <title>The Spruce Budworm Genome: Reconstructing the Evolutionary History of Antifreeze Proteins.</title>
        <authorList>
            <person name="Beliveau C."/>
            <person name="Gagne P."/>
            <person name="Picq S."/>
            <person name="Vernygora O."/>
            <person name="Keeling C.I."/>
            <person name="Pinkney K."/>
            <person name="Doucet D."/>
            <person name="Wen F."/>
            <person name="Johnston J.S."/>
            <person name="Maaroufi H."/>
            <person name="Boyle B."/>
            <person name="Laroche J."/>
            <person name="Dewar K."/>
            <person name="Juretic N."/>
            <person name="Blackburn G."/>
            <person name="Nisole A."/>
            <person name="Brunet B."/>
            <person name="Brandao M."/>
            <person name="Lumley L."/>
            <person name="Duan J."/>
            <person name="Quan G."/>
            <person name="Lucarotti C.J."/>
            <person name="Roe A.D."/>
            <person name="Sperling F.A.H."/>
            <person name="Levesque R.C."/>
            <person name="Cusson M."/>
        </authorList>
    </citation>
    <scope>NUCLEOTIDE SEQUENCE [LARGE SCALE GENOMIC DNA]</scope>
    <source>
        <strain evidence="1">Glfc:IPQL:Cfum</strain>
    </source>
</reference>
<accession>A0ACC0KZH2</accession>
<gene>
    <name evidence="1" type="ORF">MSG28_005649</name>
</gene>
<protein>
    <submittedName>
        <fullName evidence="1">Uncharacterized protein</fullName>
    </submittedName>
</protein>
<proteinExistence type="predicted"/>